<dbReference type="InterPro" id="IPR005135">
    <property type="entry name" value="Endo/exonuclease/phosphatase"/>
</dbReference>
<evidence type="ECO:0000256" key="11">
    <source>
        <dbReference type="ARBA" id="ARBA00023098"/>
    </source>
</evidence>
<evidence type="ECO:0000256" key="12">
    <source>
        <dbReference type="ARBA" id="ARBA00023136"/>
    </source>
</evidence>
<comment type="subcellular location">
    <subcellularLocation>
        <location evidence="1">Membrane</location>
        <topology evidence="1">Multi-pass membrane protein</topology>
    </subcellularLocation>
</comment>
<feature type="transmembrane region" description="Helical" evidence="13">
    <location>
        <begin position="367"/>
        <end position="393"/>
    </location>
</feature>
<dbReference type="RefSeq" id="XP_020068716.1">
    <property type="nucleotide sequence ID" value="XM_020215713.1"/>
</dbReference>
<dbReference type="GO" id="GO:0016020">
    <property type="term" value="C:membrane"/>
    <property type="evidence" value="ECO:0007669"/>
    <property type="project" value="UniProtKB-SubCell"/>
</dbReference>
<comment type="pathway">
    <text evidence="3">Sphingolipid metabolism.</text>
</comment>
<keyword evidence="9" id="KW-0746">Sphingolipid metabolism</keyword>
<accession>A0A1E4RWL6</accession>
<accession>A0A0H5C463</accession>
<feature type="domain" description="Endonuclease/exonuclease/phosphatase" evidence="14">
    <location>
        <begin position="9"/>
        <end position="284"/>
    </location>
</feature>
<dbReference type="OMA" id="IEESSMF"/>
<dbReference type="EMBL" id="KV453939">
    <property type="protein sequence ID" value="ODV71677.1"/>
    <property type="molecule type" value="Genomic_DNA"/>
</dbReference>
<evidence type="ECO:0000256" key="4">
    <source>
        <dbReference type="ARBA" id="ARBA00006335"/>
    </source>
</evidence>
<proteinExistence type="inferred from homology"/>
<dbReference type="GO" id="GO:0046872">
    <property type="term" value="F:metal ion binding"/>
    <property type="evidence" value="ECO:0007669"/>
    <property type="project" value="UniProtKB-KW"/>
</dbReference>
<evidence type="ECO:0000256" key="2">
    <source>
        <dbReference type="ARBA" id="ARBA00004760"/>
    </source>
</evidence>
<evidence type="ECO:0000256" key="10">
    <source>
        <dbReference type="ARBA" id="ARBA00022989"/>
    </source>
</evidence>
<evidence type="ECO:0000313" key="15">
    <source>
        <dbReference type="EMBL" id="CEP22890.1"/>
    </source>
</evidence>
<dbReference type="SUPFAM" id="SSF56219">
    <property type="entry name" value="DNase I-like"/>
    <property type="match status" value="1"/>
</dbReference>
<dbReference type="EMBL" id="CDQK01000003">
    <property type="protein sequence ID" value="CEP22890.1"/>
    <property type="molecule type" value="Genomic_DNA"/>
</dbReference>
<evidence type="ECO:0000256" key="8">
    <source>
        <dbReference type="ARBA" id="ARBA00022842"/>
    </source>
</evidence>
<dbReference type="Proteomes" id="UP000094389">
    <property type="component" value="Unassembled WGS sequence"/>
</dbReference>
<keyword evidence="18" id="KW-1185">Reference proteome</keyword>
<dbReference type="PANTHER" id="PTHR16320:SF24">
    <property type="entry name" value="PHOSPHODIESTERASE, PUTATIVE-RELATED"/>
    <property type="match status" value="1"/>
</dbReference>
<dbReference type="GeneID" id="30990109"/>
<dbReference type="Pfam" id="PF03372">
    <property type="entry name" value="Exo_endo_phos"/>
    <property type="match status" value="1"/>
</dbReference>
<dbReference type="AlphaFoldDB" id="A0A0H5C463"/>
<evidence type="ECO:0000256" key="6">
    <source>
        <dbReference type="ARBA" id="ARBA00022723"/>
    </source>
</evidence>
<evidence type="ECO:0000256" key="9">
    <source>
        <dbReference type="ARBA" id="ARBA00022919"/>
    </source>
</evidence>
<dbReference type="InterPro" id="IPR038772">
    <property type="entry name" value="Sph/SMPD2-like"/>
</dbReference>
<reference evidence="17" key="2">
    <citation type="journal article" date="2015" name="J. Biotechnol.">
        <title>The structure of the Cyberlindnera jadinii genome and its relation to Candida utilis analyzed by the occurrence of single nucleotide polymorphisms.</title>
        <authorList>
            <person name="Rupp O."/>
            <person name="Brinkrolf K."/>
            <person name="Buerth C."/>
            <person name="Kunigo M."/>
            <person name="Schneider J."/>
            <person name="Jaenicke S."/>
            <person name="Goesmann A."/>
            <person name="Puehler A."/>
            <person name="Jaeger K.-E."/>
            <person name="Ernst J.F."/>
        </authorList>
    </citation>
    <scope>NUCLEOTIDE SEQUENCE [LARGE SCALE GENOMIC DNA]</scope>
    <source>
        <strain evidence="17">ATCC 18201 / CBS 1600 / BCRC 20928 / JCM 3617 / NBRC 0987 / NRRL Y-1542</strain>
    </source>
</reference>
<keyword evidence="10 13" id="KW-1133">Transmembrane helix</keyword>
<keyword evidence="7" id="KW-0378">Hydrolase</keyword>
<dbReference type="Proteomes" id="UP000038830">
    <property type="component" value="Unassembled WGS sequence"/>
</dbReference>
<keyword evidence="6" id="KW-0479">Metal-binding</keyword>
<keyword evidence="12 13" id="KW-0472">Membrane</keyword>
<dbReference type="OrthoDB" id="387657at2759"/>
<evidence type="ECO:0000256" key="5">
    <source>
        <dbReference type="ARBA" id="ARBA00022692"/>
    </source>
</evidence>
<keyword evidence="11" id="KW-0443">Lipid metabolism</keyword>
<protein>
    <submittedName>
        <fullName evidence="16">DNase I-like protein</fullName>
    </submittedName>
    <submittedName>
        <fullName evidence="15">ISC1 protein</fullName>
    </submittedName>
</protein>
<organism evidence="15 17">
    <name type="scientific">Cyberlindnera jadinii (strain ATCC 18201 / CBS 1600 / BCRC 20928 / JCM 3617 / NBRC 0987 / NRRL Y-1542)</name>
    <name type="common">Torula yeast</name>
    <name type="synonym">Candida utilis</name>
    <dbReference type="NCBI Taxonomy" id="983966"/>
    <lineage>
        <taxon>Eukaryota</taxon>
        <taxon>Fungi</taxon>
        <taxon>Dikarya</taxon>
        <taxon>Ascomycota</taxon>
        <taxon>Saccharomycotina</taxon>
        <taxon>Saccharomycetes</taxon>
        <taxon>Phaffomycetales</taxon>
        <taxon>Phaffomycetaceae</taxon>
        <taxon>Cyberlindnera</taxon>
    </lineage>
</organism>
<dbReference type="GO" id="GO:0004767">
    <property type="term" value="F:sphingomyelin phosphodiesterase activity"/>
    <property type="evidence" value="ECO:0007669"/>
    <property type="project" value="InterPro"/>
</dbReference>
<dbReference type="InterPro" id="IPR036691">
    <property type="entry name" value="Endo/exonu/phosph_ase_sf"/>
</dbReference>
<comment type="pathway">
    <text evidence="2">Lipid metabolism; sphingolipid metabolism.</text>
</comment>
<keyword evidence="5 13" id="KW-0812">Transmembrane</keyword>
<dbReference type="PANTHER" id="PTHR16320">
    <property type="entry name" value="SPHINGOMYELINASE FAMILY MEMBER"/>
    <property type="match status" value="1"/>
</dbReference>
<name>A0A0H5C463_CYBJN</name>
<evidence type="ECO:0000256" key="3">
    <source>
        <dbReference type="ARBA" id="ARBA00004991"/>
    </source>
</evidence>
<evidence type="ECO:0000259" key="14">
    <source>
        <dbReference type="Pfam" id="PF03372"/>
    </source>
</evidence>
<evidence type="ECO:0000313" key="18">
    <source>
        <dbReference type="Proteomes" id="UP000094389"/>
    </source>
</evidence>
<sequence>MSTPTVRLLTLNTWGLKYISKFRNERLRAIANRLADEHEKYDVVALQEVWVEEDWEYIVKMCKEFFPYLRKFSAGVVSGPGLAILSKIPIESTFLYRFPINGRPSAFWRGDWFVGKSVAVTLLQPVEDNVHPLAILNSHMHAPYARTGDAAYECHRSCQAWDFAKLSNLLSRSGYAVVIVGDLNSRPGSLPHKFLTLETTLIDSWEQLNGVQDLKRIAALSPSLQVEIGGTTCDSLLNTWRSHCQPDEACRLDYALIDASKTKTIDAKVVFTEQVEGFGSYSDHFGYSCTLQILRKDFYRQLHRSNSLTVNRVAYYNEMLDLIDSYKKIAQWQKNWRCAHFLLSLTIVVGIHVATTFTSNVAGWSSVFWVFSSTVIGITGTVNGIIGFIFGNYELRALDEVRMEVEDTKASISTINLNYLKMN</sequence>
<reference evidence="15" key="1">
    <citation type="submission" date="2014-12" db="EMBL/GenBank/DDBJ databases">
        <authorList>
            <person name="Jaenicke S."/>
        </authorList>
    </citation>
    <scope>NUCLEOTIDE SEQUENCE [LARGE SCALE GENOMIC DNA]</scope>
    <source>
        <strain evidence="15">CBS1600</strain>
    </source>
</reference>
<feature type="transmembrane region" description="Helical" evidence="13">
    <location>
        <begin position="336"/>
        <end position="355"/>
    </location>
</feature>
<evidence type="ECO:0000313" key="17">
    <source>
        <dbReference type="Proteomes" id="UP000038830"/>
    </source>
</evidence>
<dbReference type="Gene3D" id="3.60.10.10">
    <property type="entry name" value="Endonuclease/exonuclease/phosphatase"/>
    <property type="match status" value="1"/>
</dbReference>
<comment type="similarity">
    <text evidence="4">Belongs to the neutral sphingomyelinase family.</text>
</comment>
<evidence type="ECO:0000313" key="16">
    <source>
        <dbReference type="EMBL" id="ODV71677.1"/>
    </source>
</evidence>
<reference evidence="16 18" key="3">
    <citation type="journal article" date="2016" name="Proc. Natl. Acad. Sci. U.S.A.">
        <title>Comparative genomics of biotechnologically important yeasts.</title>
        <authorList>
            <person name="Riley R."/>
            <person name="Haridas S."/>
            <person name="Wolfe K.H."/>
            <person name="Lopes M.R."/>
            <person name="Hittinger C.T."/>
            <person name="Goeker M."/>
            <person name="Salamov A.A."/>
            <person name="Wisecaver J.H."/>
            <person name="Long T.M."/>
            <person name="Calvey C.H."/>
            <person name="Aerts A.L."/>
            <person name="Barry K.W."/>
            <person name="Choi C."/>
            <person name="Clum A."/>
            <person name="Coughlan A.Y."/>
            <person name="Deshpande S."/>
            <person name="Douglass A.P."/>
            <person name="Hanson S.J."/>
            <person name="Klenk H.-P."/>
            <person name="LaButti K.M."/>
            <person name="Lapidus A."/>
            <person name="Lindquist E.A."/>
            <person name="Lipzen A.M."/>
            <person name="Meier-Kolthoff J.P."/>
            <person name="Ohm R.A."/>
            <person name="Otillar R.P."/>
            <person name="Pangilinan J.L."/>
            <person name="Peng Y."/>
            <person name="Rokas A."/>
            <person name="Rosa C.A."/>
            <person name="Scheuner C."/>
            <person name="Sibirny A.A."/>
            <person name="Slot J.C."/>
            <person name="Stielow J.B."/>
            <person name="Sun H."/>
            <person name="Kurtzman C.P."/>
            <person name="Blackwell M."/>
            <person name="Grigoriev I.V."/>
            <person name="Jeffries T.W."/>
        </authorList>
    </citation>
    <scope>NUCLEOTIDE SEQUENCE [LARGE SCALE GENOMIC DNA]</scope>
    <source>
        <strain evidence="18">ATCC 18201 / CBS 1600 / BCRC 20928 / JCM 3617 / NBRC 0987 / NRRL Y-1542</strain>
        <strain evidence="16">NRRL Y-1542</strain>
    </source>
</reference>
<gene>
    <name evidence="15" type="primary">ISC1</name>
    <name evidence="15" type="ORF">BN1211_3349</name>
    <name evidence="16" type="ORF">CYBJADRAFT_169298</name>
</gene>
<dbReference type="GO" id="GO:0006665">
    <property type="term" value="P:sphingolipid metabolic process"/>
    <property type="evidence" value="ECO:0007669"/>
    <property type="project" value="UniProtKB-KW"/>
</dbReference>
<dbReference type="STRING" id="983966.A0A0H5C463"/>
<dbReference type="FunFam" id="3.60.10.10:FF:000073">
    <property type="entry name" value="Inositol phosphosphingolipid phospholipase"/>
    <property type="match status" value="1"/>
</dbReference>
<keyword evidence="8" id="KW-0460">Magnesium</keyword>
<evidence type="ECO:0000256" key="13">
    <source>
        <dbReference type="SAM" id="Phobius"/>
    </source>
</evidence>
<evidence type="ECO:0000256" key="7">
    <source>
        <dbReference type="ARBA" id="ARBA00022801"/>
    </source>
</evidence>
<evidence type="ECO:0000256" key="1">
    <source>
        <dbReference type="ARBA" id="ARBA00004141"/>
    </source>
</evidence>